<dbReference type="SUPFAM" id="SSF46689">
    <property type="entry name" value="Homeodomain-like"/>
    <property type="match status" value="2"/>
</dbReference>
<evidence type="ECO:0000256" key="1">
    <source>
        <dbReference type="ARBA" id="ARBA00023015"/>
    </source>
</evidence>
<dbReference type="InterPro" id="IPR009057">
    <property type="entry name" value="Homeodomain-like_sf"/>
</dbReference>
<dbReference type="Gene3D" id="1.10.10.60">
    <property type="entry name" value="Homeodomain-like"/>
    <property type="match status" value="1"/>
</dbReference>
<dbReference type="Proteomes" id="UP000077875">
    <property type="component" value="Chromosome"/>
</dbReference>
<protein>
    <submittedName>
        <fullName evidence="4">Transcriptional regulator</fullName>
    </submittedName>
</protein>
<dbReference type="InterPro" id="IPR029062">
    <property type="entry name" value="Class_I_gatase-like"/>
</dbReference>
<dbReference type="EMBL" id="CP015243">
    <property type="protein sequence ID" value="ANF56620.1"/>
    <property type="molecule type" value="Genomic_DNA"/>
</dbReference>
<keyword evidence="5" id="KW-1185">Reference proteome</keyword>
<evidence type="ECO:0000313" key="5">
    <source>
        <dbReference type="Proteomes" id="UP000077875"/>
    </source>
</evidence>
<evidence type="ECO:0000259" key="3">
    <source>
        <dbReference type="PROSITE" id="PS01124"/>
    </source>
</evidence>
<name>A0A172YBJ5_9GAMM</name>
<dbReference type="SUPFAM" id="SSF52317">
    <property type="entry name" value="Class I glutamine amidotransferase-like"/>
    <property type="match status" value="1"/>
</dbReference>
<dbReference type="InterPro" id="IPR002818">
    <property type="entry name" value="DJ-1/PfpI"/>
</dbReference>
<dbReference type="SMART" id="SM00342">
    <property type="entry name" value="HTH_ARAC"/>
    <property type="match status" value="1"/>
</dbReference>
<evidence type="ECO:0000313" key="4">
    <source>
        <dbReference type="EMBL" id="ANF56620.1"/>
    </source>
</evidence>
<gene>
    <name evidence="4" type="ORF">A5892_03350</name>
</gene>
<dbReference type="CDD" id="cd03137">
    <property type="entry name" value="GATase1_AraC_1"/>
    <property type="match status" value="1"/>
</dbReference>
<dbReference type="STRING" id="376489.A5892_03350"/>
<sequence length="338" mass="36079">MTSPPPIRTVASLLYPGVMSLDVCGPLQAFASANVELARRAAEPAYAIRLLGTEAGAIESSAGIRLVADRPYTDCSPASLDTLLVPGGEGVEALLGDTALIDWLRRAEPLVRRLGSVCSGALLLAATGLLDGRLATTHWADASRLASGHPLVSVDGDRLHTFDASARDGDPHLFTSAGVTAGIDLALALIEADLGRSLALAVARRLVMFVRRPGGQAQFSALLVPDARSEKLGALLEWIAMHLDQDLCLERLAERACTTPRSLSRMFVGELGMPPGRYVERLRVDTARSLLDDGQVGIDTVARLTGIKHAENLRRLFHKHLAVSPSAYRARFTAGENR</sequence>
<dbReference type="GO" id="GO:0003700">
    <property type="term" value="F:DNA-binding transcription factor activity"/>
    <property type="evidence" value="ECO:0007669"/>
    <property type="project" value="InterPro"/>
</dbReference>
<dbReference type="InterPro" id="IPR018060">
    <property type="entry name" value="HTH_AraC"/>
</dbReference>
<feature type="domain" description="HTH araC/xylS-type" evidence="3">
    <location>
        <begin position="233"/>
        <end position="331"/>
    </location>
</feature>
<dbReference type="InterPro" id="IPR052158">
    <property type="entry name" value="INH-QAR"/>
</dbReference>
<dbReference type="AlphaFoldDB" id="A0A172YBJ5"/>
<dbReference type="RefSeq" id="WP_064121598.1">
    <property type="nucleotide sequence ID" value="NZ_CP015243.1"/>
</dbReference>
<proteinExistence type="predicted"/>
<accession>A0A172YBJ5</accession>
<dbReference type="Pfam" id="PF01965">
    <property type="entry name" value="DJ-1_PfpI"/>
    <property type="match status" value="1"/>
</dbReference>
<dbReference type="PANTHER" id="PTHR43130:SF3">
    <property type="entry name" value="HTH-TYPE TRANSCRIPTIONAL REGULATOR RV1931C"/>
    <property type="match status" value="1"/>
</dbReference>
<dbReference type="PANTHER" id="PTHR43130">
    <property type="entry name" value="ARAC-FAMILY TRANSCRIPTIONAL REGULATOR"/>
    <property type="match status" value="1"/>
</dbReference>
<reference evidence="4 5" key="1">
    <citation type="submission" date="2016-04" db="EMBL/GenBank/DDBJ databases">
        <title>Complete Genome Sequence of Halotalea alkalilenta IHB B 13600.</title>
        <authorList>
            <person name="Swarnkar M.K."/>
            <person name="Sharma A."/>
            <person name="Kaushal K."/>
            <person name="Soni R."/>
            <person name="Rana S."/>
            <person name="Singh A.K."/>
            <person name="Gulati A."/>
        </authorList>
    </citation>
    <scope>NUCLEOTIDE SEQUENCE [LARGE SCALE GENOMIC DNA]</scope>
    <source>
        <strain evidence="4 5">IHB B 13600</strain>
    </source>
</reference>
<evidence type="ECO:0000256" key="2">
    <source>
        <dbReference type="ARBA" id="ARBA00023163"/>
    </source>
</evidence>
<dbReference type="PROSITE" id="PS01124">
    <property type="entry name" value="HTH_ARAC_FAMILY_2"/>
    <property type="match status" value="1"/>
</dbReference>
<keyword evidence="1" id="KW-0805">Transcription regulation</keyword>
<dbReference type="KEGG" id="haa:A5892_03350"/>
<dbReference type="GO" id="GO:0043565">
    <property type="term" value="F:sequence-specific DNA binding"/>
    <property type="evidence" value="ECO:0007669"/>
    <property type="project" value="InterPro"/>
</dbReference>
<dbReference type="Pfam" id="PF12833">
    <property type="entry name" value="HTH_18"/>
    <property type="match status" value="1"/>
</dbReference>
<keyword evidence="2" id="KW-0804">Transcription</keyword>
<dbReference type="Gene3D" id="3.40.50.880">
    <property type="match status" value="1"/>
</dbReference>
<organism evidence="4 5">
    <name type="scientific">Halotalea alkalilenta</name>
    <dbReference type="NCBI Taxonomy" id="376489"/>
    <lineage>
        <taxon>Bacteria</taxon>
        <taxon>Pseudomonadati</taxon>
        <taxon>Pseudomonadota</taxon>
        <taxon>Gammaproteobacteria</taxon>
        <taxon>Oceanospirillales</taxon>
        <taxon>Halomonadaceae</taxon>
        <taxon>Halotalea</taxon>
    </lineage>
</organism>